<keyword evidence="2 5" id="KW-0812">Transmembrane</keyword>
<dbReference type="EMBL" id="JAHEAC010000102">
    <property type="protein sequence ID" value="MBX8644787.1"/>
    <property type="molecule type" value="Genomic_DNA"/>
</dbReference>
<proteinExistence type="predicted"/>
<keyword evidence="3 5" id="KW-1133">Transmembrane helix</keyword>
<gene>
    <name evidence="6" type="ORF">J9259_06315</name>
    <name evidence="7" type="ORF">KIY12_08735</name>
</gene>
<dbReference type="Gene3D" id="1.10.1200.120">
    <property type="entry name" value="Large-conductance mechanosensitive channel, MscL, domain 1"/>
    <property type="match status" value="1"/>
</dbReference>
<dbReference type="InterPro" id="IPR037673">
    <property type="entry name" value="MSC/AndL"/>
</dbReference>
<evidence type="ECO:0000313" key="6">
    <source>
        <dbReference type="EMBL" id="MBX8632113.1"/>
    </source>
</evidence>
<dbReference type="Pfam" id="PF01741">
    <property type="entry name" value="MscL"/>
    <property type="match status" value="1"/>
</dbReference>
<evidence type="ECO:0000256" key="5">
    <source>
        <dbReference type="SAM" id="Phobius"/>
    </source>
</evidence>
<dbReference type="EMBL" id="JAGVSJ010000014">
    <property type="protein sequence ID" value="MBX8632113.1"/>
    <property type="molecule type" value="Genomic_DNA"/>
</dbReference>
<comment type="subcellular location">
    <subcellularLocation>
        <location evidence="1">Membrane</location>
        <topology evidence="1">Multi-pass membrane protein</topology>
    </subcellularLocation>
</comment>
<keyword evidence="4 5" id="KW-0472">Membrane</keyword>
<dbReference type="Proteomes" id="UP000750197">
    <property type="component" value="Unassembled WGS sequence"/>
</dbReference>
<evidence type="ECO:0000256" key="4">
    <source>
        <dbReference type="ARBA" id="ARBA00023136"/>
    </source>
</evidence>
<dbReference type="GO" id="GO:0016020">
    <property type="term" value="C:membrane"/>
    <property type="evidence" value="ECO:0007669"/>
    <property type="project" value="UniProtKB-SubCell"/>
</dbReference>
<dbReference type="AlphaFoldDB" id="A0A8J8CB59"/>
<sequence>MGAINDFKKFVTQGDFIAMAVAFVVALAVSSLITALVTSVIAPLIAIPFHVNFSEVGVVVINGSTFTFGVLLGAIINFIVLLAVVFFVMVYPLEQYKLRRHPQAPPVPTKVCQSCFSEVDARATRCKFCTSSLQ</sequence>
<evidence type="ECO:0000256" key="1">
    <source>
        <dbReference type="ARBA" id="ARBA00004141"/>
    </source>
</evidence>
<reference evidence="6" key="1">
    <citation type="submission" date="2021-04" db="EMBL/GenBank/DDBJ databases">
        <title>Genomic insights into ecological role and evolution of a novel Thermoplasmata order Candidatus Sysuiplasmatales.</title>
        <authorList>
            <person name="Yuan Y."/>
        </authorList>
    </citation>
    <scope>NUCLEOTIDE SEQUENCE</scope>
    <source>
        <strain evidence="7">TUT19-bin139</strain>
        <strain evidence="6">YP2-bin.285</strain>
    </source>
</reference>
<name>A0A8J8CB59_9ARCH</name>
<protein>
    <submittedName>
        <fullName evidence="6">MscL family protein</fullName>
    </submittedName>
</protein>
<dbReference type="PANTHER" id="PTHR30266:SF2">
    <property type="entry name" value="LARGE-CONDUCTANCE MECHANOSENSITIVE CHANNEL"/>
    <property type="match status" value="1"/>
</dbReference>
<feature type="transmembrane region" description="Helical" evidence="5">
    <location>
        <begin position="66"/>
        <end position="91"/>
    </location>
</feature>
<dbReference type="PANTHER" id="PTHR30266">
    <property type="entry name" value="MECHANOSENSITIVE CHANNEL MSCL"/>
    <property type="match status" value="1"/>
</dbReference>
<accession>A0A8J8CB59</accession>
<dbReference type="GO" id="GO:0008381">
    <property type="term" value="F:mechanosensitive monoatomic ion channel activity"/>
    <property type="evidence" value="ECO:0007669"/>
    <property type="project" value="TreeGrafter"/>
</dbReference>
<evidence type="ECO:0000256" key="3">
    <source>
        <dbReference type="ARBA" id="ARBA00022989"/>
    </source>
</evidence>
<evidence type="ECO:0000256" key="2">
    <source>
        <dbReference type="ARBA" id="ARBA00022692"/>
    </source>
</evidence>
<feature type="transmembrane region" description="Helical" evidence="5">
    <location>
        <begin position="16"/>
        <end position="46"/>
    </location>
</feature>
<dbReference type="Proteomes" id="UP000716004">
    <property type="component" value="Unassembled WGS sequence"/>
</dbReference>
<dbReference type="SUPFAM" id="SSF81330">
    <property type="entry name" value="Gated mechanosensitive channel"/>
    <property type="match status" value="1"/>
</dbReference>
<dbReference type="InterPro" id="IPR036019">
    <property type="entry name" value="MscL_channel"/>
</dbReference>
<organism evidence="6 8">
    <name type="scientific">Candidatus Sysuiplasma superficiale</name>
    <dbReference type="NCBI Taxonomy" id="2823368"/>
    <lineage>
        <taxon>Archaea</taxon>
        <taxon>Methanobacteriati</taxon>
        <taxon>Thermoplasmatota</taxon>
        <taxon>Thermoplasmata</taxon>
        <taxon>Candidatus Sysuiplasmatales</taxon>
        <taxon>Candidatus Sysuiplasmataceae</taxon>
        <taxon>Candidatus Sysuiplasma</taxon>
    </lineage>
</organism>
<evidence type="ECO:0000313" key="8">
    <source>
        <dbReference type="Proteomes" id="UP000716004"/>
    </source>
</evidence>
<evidence type="ECO:0000313" key="7">
    <source>
        <dbReference type="EMBL" id="MBX8644787.1"/>
    </source>
</evidence>
<comment type="caution">
    <text evidence="6">The sequence shown here is derived from an EMBL/GenBank/DDBJ whole genome shotgun (WGS) entry which is preliminary data.</text>
</comment>